<dbReference type="Proteomes" id="UP000001542">
    <property type="component" value="Unassembled WGS sequence"/>
</dbReference>
<dbReference type="EMBL" id="DS113386">
    <property type="protein sequence ID" value="EAY08074.1"/>
    <property type="molecule type" value="Genomic_DNA"/>
</dbReference>
<dbReference type="KEGG" id="tva:4765970"/>
<protein>
    <submittedName>
        <fullName evidence="1">Uncharacterized protein</fullName>
    </submittedName>
</protein>
<organism evidence="1 2">
    <name type="scientific">Trichomonas vaginalis (strain ATCC PRA-98 / G3)</name>
    <dbReference type="NCBI Taxonomy" id="412133"/>
    <lineage>
        <taxon>Eukaryota</taxon>
        <taxon>Metamonada</taxon>
        <taxon>Parabasalia</taxon>
        <taxon>Trichomonadida</taxon>
        <taxon>Trichomonadidae</taxon>
        <taxon>Trichomonas</taxon>
    </lineage>
</organism>
<dbReference type="VEuPathDB" id="TrichDB:TVAG_463540"/>
<evidence type="ECO:0000313" key="2">
    <source>
        <dbReference type="Proteomes" id="UP000001542"/>
    </source>
</evidence>
<reference evidence="1" key="1">
    <citation type="submission" date="2006-10" db="EMBL/GenBank/DDBJ databases">
        <authorList>
            <person name="Amadeo P."/>
            <person name="Zhao Q."/>
            <person name="Wortman J."/>
            <person name="Fraser-Liggett C."/>
            <person name="Carlton J."/>
        </authorList>
    </citation>
    <scope>NUCLEOTIDE SEQUENCE</scope>
    <source>
        <strain evidence="1">G3</strain>
    </source>
</reference>
<evidence type="ECO:0000313" key="1">
    <source>
        <dbReference type="EMBL" id="EAY08074.1"/>
    </source>
</evidence>
<gene>
    <name evidence="1" type="ORF">TVAG_463540</name>
</gene>
<keyword evidence="2" id="KW-1185">Reference proteome</keyword>
<accession>A2EH26</accession>
<reference evidence="1" key="2">
    <citation type="journal article" date="2007" name="Science">
        <title>Draft genome sequence of the sexually transmitted pathogen Trichomonas vaginalis.</title>
        <authorList>
            <person name="Carlton J.M."/>
            <person name="Hirt R.P."/>
            <person name="Silva J.C."/>
            <person name="Delcher A.L."/>
            <person name="Schatz M."/>
            <person name="Zhao Q."/>
            <person name="Wortman J.R."/>
            <person name="Bidwell S.L."/>
            <person name="Alsmark U.C.M."/>
            <person name="Besteiro S."/>
            <person name="Sicheritz-Ponten T."/>
            <person name="Noel C.J."/>
            <person name="Dacks J.B."/>
            <person name="Foster P.G."/>
            <person name="Simillion C."/>
            <person name="Van de Peer Y."/>
            <person name="Miranda-Saavedra D."/>
            <person name="Barton G.J."/>
            <person name="Westrop G.D."/>
            <person name="Mueller S."/>
            <person name="Dessi D."/>
            <person name="Fiori P.L."/>
            <person name="Ren Q."/>
            <person name="Paulsen I."/>
            <person name="Zhang H."/>
            <person name="Bastida-Corcuera F.D."/>
            <person name="Simoes-Barbosa A."/>
            <person name="Brown M.T."/>
            <person name="Hayes R.D."/>
            <person name="Mukherjee M."/>
            <person name="Okumura C.Y."/>
            <person name="Schneider R."/>
            <person name="Smith A.J."/>
            <person name="Vanacova S."/>
            <person name="Villalvazo M."/>
            <person name="Haas B.J."/>
            <person name="Pertea M."/>
            <person name="Feldblyum T.V."/>
            <person name="Utterback T.R."/>
            <person name="Shu C.L."/>
            <person name="Osoegawa K."/>
            <person name="de Jong P.J."/>
            <person name="Hrdy I."/>
            <person name="Horvathova L."/>
            <person name="Zubacova Z."/>
            <person name="Dolezal P."/>
            <person name="Malik S.B."/>
            <person name="Logsdon J.M. Jr."/>
            <person name="Henze K."/>
            <person name="Gupta A."/>
            <person name="Wang C.C."/>
            <person name="Dunne R.L."/>
            <person name="Upcroft J.A."/>
            <person name="Upcroft P."/>
            <person name="White O."/>
            <person name="Salzberg S.L."/>
            <person name="Tang P."/>
            <person name="Chiu C.-H."/>
            <person name="Lee Y.-S."/>
            <person name="Embley T.M."/>
            <person name="Coombs G.H."/>
            <person name="Mottram J.C."/>
            <person name="Tachezy J."/>
            <person name="Fraser-Liggett C.M."/>
            <person name="Johnson P.J."/>
        </authorList>
    </citation>
    <scope>NUCLEOTIDE SEQUENCE [LARGE SCALE GENOMIC DNA]</scope>
    <source>
        <strain evidence="1">G3</strain>
    </source>
</reference>
<dbReference type="VEuPathDB" id="TrichDB:TVAGG3_0077730"/>
<proteinExistence type="predicted"/>
<dbReference type="InParanoid" id="A2EH26"/>
<name>A2EH26_TRIV3</name>
<sequence>MFHLFVHHLSSTEENHNQSFGITTNFASDIKLSQENQQKDILTKIKQNEEESYDVTIPSYSSEHSTLHFTNNEVKSIKISSSTYRITIVIFQNANKFTLEDGEQLKVVYSFIKGNEIILKIKALEPNSDLQYYWRELDYSTDMHANVIINVKNFSYGFPPLRNSHLIYIYSSDATLQHKCFISESSRYYGTSNAEFEDDEINGIYFGQVELKSDLPDDEISGIFNVENCLSAFDYAEKIEFFILQHSIL</sequence>
<dbReference type="AlphaFoldDB" id="A2EH26"/>
<dbReference type="RefSeq" id="XP_001320297.1">
    <property type="nucleotide sequence ID" value="XM_001320262.1"/>
</dbReference>